<dbReference type="AlphaFoldDB" id="A0AA36GU05"/>
<protein>
    <submittedName>
        <fullName evidence="2">Uncharacterized protein</fullName>
    </submittedName>
</protein>
<reference evidence="2" key="1">
    <citation type="submission" date="2023-07" db="EMBL/GenBank/DDBJ databases">
        <authorList>
            <consortium name="CYATHOMIX"/>
        </authorList>
    </citation>
    <scope>NUCLEOTIDE SEQUENCE</scope>
    <source>
        <strain evidence="2">N/A</strain>
    </source>
</reference>
<feature type="chain" id="PRO_5041224993" evidence="1">
    <location>
        <begin position="22"/>
        <end position="118"/>
    </location>
</feature>
<sequence length="118" mass="13878">MKIFWFWIFLVAALLEFEVFAKSLKTTKKSPIDKISSGDATRRRQKRYIVWGGGPQGQGYGYGQRRPYGQPDYPLDKLVRVREGMRNEWYNLARGIPNPYRPQRLDLQKQALHLNGYN</sequence>
<gene>
    <name evidence="2" type="ORF">CYNAS_LOCUS10086</name>
</gene>
<comment type="caution">
    <text evidence="2">The sequence shown here is derived from an EMBL/GenBank/DDBJ whole genome shotgun (WGS) entry which is preliminary data.</text>
</comment>
<feature type="signal peptide" evidence="1">
    <location>
        <begin position="1"/>
        <end position="21"/>
    </location>
</feature>
<keyword evidence="1" id="KW-0732">Signal</keyword>
<evidence type="ECO:0000313" key="2">
    <source>
        <dbReference type="EMBL" id="CAJ0598103.1"/>
    </source>
</evidence>
<proteinExistence type="predicted"/>
<keyword evidence="3" id="KW-1185">Reference proteome</keyword>
<evidence type="ECO:0000313" key="3">
    <source>
        <dbReference type="Proteomes" id="UP001176961"/>
    </source>
</evidence>
<evidence type="ECO:0000256" key="1">
    <source>
        <dbReference type="SAM" id="SignalP"/>
    </source>
</evidence>
<accession>A0AA36GU05</accession>
<dbReference type="EMBL" id="CATQJL010000223">
    <property type="protein sequence ID" value="CAJ0598103.1"/>
    <property type="molecule type" value="Genomic_DNA"/>
</dbReference>
<organism evidence="2 3">
    <name type="scientific">Cylicocyclus nassatus</name>
    <name type="common">Nematode worm</name>
    <dbReference type="NCBI Taxonomy" id="53992"/>
    <lineage>
        <taxon>Eukaryota</taxon>
        <taxon>Metazoa</taxon>
        <taxon>Ecdysozoa</taxon>
        <taxon>Nematoda</taxon>
        <taxon>Chromadorea</taxon>
        <taxon>Rhabditida</taxon>
        <taxon>Rhabditina</taxon>
        <taxon>Rhabditomorpha</taxon>
        <taxon>Strongyloidea</taxon>
        <taxon>Strongylidae</taxon>
        <taxon>Cylicocyclus</taxon>
    </lineage>
</organism>
<dbReference type="Proteomes" id="UP001176961">
    <property type="component" value="Unassembled WGS sequence"/>
</dbReference>
<name>A0AA36GU05_CYLNA</name>